<organism evidence="3 4">
    <name type="scientific">Mucilaginibacter gynuensis</name>
    <dbReference type="NCBI Taxonomy" id="1302236"/>
    <lineage>
        <taxon>Bacteria</taxon>
        <taxon>Pseudomonadati</taxon>
        <taxon>Bacteroidota</taxon>
        <taxon>Sphingobacteriia</taxon>
        <taxon>Sphingobacteriales</taxon>
        <taxon>Sphingobacteriaceae</taxon>
        <taxon>Mucilaginibacter</taxon>
    </lineage>
</organism>
<evidence type="ECO:0000313" key="4">
    <source>
        <dbReference type="Proteomes" id="UP001500582"/>
    </source>
</evidence>
<feature type="domain" description="Tail specific protease" evidence="2">
    <location>
        <begin position="198"/>
        <end position="433"/>
    </location>
</feature>
<dbReference type="Pfam" id="PF03572">
    <property type="entry name" value="Peptidase_S41"/>
    <property type="match status" value="1"/>
</dbReference>
<reference evidence="4" key="1">
    <citation type="journal article" date="2019" name="Int. J. Syst. Evol. Microbiol.">
        <title>The Global Catalogue of Microorganisms (GCM) 10K type strain sequencing project: providing services to taxonomists for standard genome sequencing and annotation.</title>
        <authorList>
            <consortium name="The Broad Institute Genomics Platform"/>
            <consortium name="The Broad Institute Genome Sequencing Center for Infectious Disease"/>
            <person name="Wu L."/>
            <person name="Ma J."/>
        </authorList>
    </citation>
    <scope>NUCLEOTIDE SEQUENCE [LARGE SCALE GENOMIC DNA]</scope>
    <source>
        <strain evidence="4">JCM 17705</strain>
    </source>
</reference>
<name>A0ABP8FYZ9_9SPHI</name>
<dbReference type="Gene3D" id="3.90.226.10">
    <property type="entry name" value="2-enoyl-CoA Hydratase, Chain A, domain 1"/>
    <property type="match status" value="1"/>
</dbReference>
<evidence type="ECO:0000259" key="2">
    <source>
        <dbReference type="SMART" id="SM00245"/>
    </source>
</evidence>
<dbReference type="InterPro" id="IPR005151">
    <property type="entry name" value="Tail-specific_protease"/>
</dbReference>
<evidence type="ECO:0008006" key="5">
    <source>
        <dbReference type="Google" id="ProtNLM"/>
    </source>
</evidence>
<feature type="domain" description="PDZ" evidence="1">
    <location>
        <begin position="127"/>
        <end position="197"/>
    </location>
</feature>
<dbReference type="RefSeq" id="WP_345209888.1">
    <property type="nucleotide sequence ID" value="NZ_BAABFT010000002.1"/>
</dbReference>
<gene>
    <name evidence="3" type="ORF">GCM10023149_09810</name>
</gene>
<proteinExistence type="predicted"/>
<dbReference type="InterPro" id="IPR036034">
    <property type="entry name" value="PDZ_sf"/>
</dbReference>
<dbReference type="SMART" id="SM00245">
    <property type="entry name" value="TSPc"/>
    <property type="match status" value="1"/>
</dbReference>
<dbReference type="InterPro" id="IPR001478">
    <property type="entry name" value="PDZ"/>
</dbReference>
<dbReference type="Proteomes" id="UP001500582">
    <property type="component" value="Unassembled WGS sequence"/>
</dbReference>
<protein>
    <recommendedName>
        <fullName evidence="5">Peptidase S41-like protein</fullName>
    </recommendedName>
</protein>
<keyword evidence="4" id="KW-1185">Reference proteome</keyword>
<sequence>MKKNLRLAGIAVVVLLAAACSKKKDNPKPDDNTNEALNKIKDSVFFYAKEDYLWYDALPAYDDFKPRSFTGPTDLDALQSEVDAISQFKINPVTNLPYEYYEQNPGTSKYSFIDEGGVSGELGGAAGDFGFEPAFAVGGKFYIKYVYDNSPAASAGFKRGYEILLVNKKEINSFTNKALVNAFYNSSDITLKLSKPDGSIITPTISRGTYTINPVITHKTITAGSHKIGYMVFNSFTDLEKNAKPKIAAAFADFAKDGVTDLVIDLRYNGGGYISTSEYLANLIVPAAKNNTTMYTYYFNQNLQDGKFPLINKNVFNNQLTAGDFKPENNIVKFAKEGTEVIQKVVFLVTGNTASASELLVNNLLPHMDVKIVGETTYGKPVGFFAIDINKYELYIPEFETKNSLSKGGYYPGMTPGTTDYPGKSVDDDLTKEFGDPSEALLANAISYISDNKFLATTSKSGNLSVNSIKQVNAINSSFTNQHFRGMIFNKAK</sequence>
<dbReference type="SUPFAM" id="SSF52096">
    <property type="entry name" value="ClpP/crotonase"/>
    <property type="match status" value="1"/>
</dbReference>
<evidence type="ECO:0000313" key="3">
    <source>
        <dbReference type="EMBL" id="GAA4313879.1"/>
    </source>
</evidence>
<evidence type="ECO:0000259" key="1">
    <source>
        <dbReference type="SMART" id="SM00228"/>
    </source>
</evidence>
<dbReference type="SMART" id="SM00228">
    <property type="entry name" value="PDZ"/>
    <property type="match status" value="1"/>
</dbReference>
<dbReference type="PROSITE" id="PS51257">
    <property type="entry name" value="PROKAR_LIPOPROTEIN"/>
    <property type="match status" value="1"/>
</dbReference>
<dbReference type="Gene3D" id="3.30.750.170">
    <property type="match status" value="1"/>
</dbReference>
<comment type="caution">
    <text evidence="3">The sequence shown here is derived from an EMBL/GenBank/DDBJ whole genome shotgun (WGS) entry which is preliminary data.</text>
</comment>
<dbReference type="Gene3D" id="2.30.42.10">
    <property type="match status" value="1"/>
</dbReference>
<dbReference type="EMBL" id="BAABFT010000002">
    <property type="protein sequence ID" value="GAA4313879.1"/>
    <property type="molecule type" value="Genomic_DNA"/>
</dbReference>
<dbReference type="PANTHER" id="PTHR32060">
    <property type="entry name" value="TAIL-SPECIFIC PROTEASE"/>
    <property type="match status" value="1"/>
</dbReference>
<dbReference type="PANTHER" id="PTHR32060:SF30">
    <property type="entry name" value="CARBOXY-TERMINAL PROCESSING PROTEASE CTPA"/>
    <property type="match status" value="1"/>
</dbReference>
<dbReference type="InterPro" id="IPR029045">
    <property type="entry name" value="ClpP/crotonase-like_dom_sf"/>
</dbReference>
<dbReference type="SUPFAM" id="SSF50156">
    <property type="entry name" value="PDZ domain-like"/>
    <property type="match status" value="1"/>
</dbReference>
<accession>A0ABP8FYZ9</accession>